<feature type="transmembrane region" description="Helical" evidence="10">
    <location>
        <begin position="237"/>
        <end position="265"/>
    </location>
</feature>
<proteinExistence type="predicted"/>
<keyword evidence="12" id="KW-1185">Reference proteome</keyword>
<dbReference type="Proteomes" id="UP000261704">
    <property type="component" value="Chromosome"/>
</dbReference>
<keyword evidence="6 10" id="KW-1133">Transmembrane helix</keyword>
<evidence type="ECO:0000256" key="1">
    <source>
        <dbReference type="ARBA" id="ARBA00004429"/>
    </source>
</evidence>
<feature type="transmembrane region" description="Helical" evidence="10">
    <location>
        <begin position="420"/>
        <end position="442"/>
    </location>
</feature>
<gene>
    <name evidence="11" type="ORF">BAR1_11845</name>
</gene>
<sequence>MAAEMTYRAHARATLLLGLPLIGSHLAQFAITMTDTLMLGWYDVQALAAVTLAGSFWFLLFIMGSGFAFAVSPMVASFEASGQGREVRRVTRMGMWVSLIYGVVVLPPMWWSGTVLQWMGQEPEIAWIAQDYLRILCWGTLPALMVMVLKNYLAGLERAAIVLWITLIAVGLNALLNYALIFGNWGAPELGARGAAIASLLLHSLSFVALAIYIMRKLPEHALFSRFWRPDREAFGAVYRMGWPIGLTNLAESGLFTASAVMVGWVGTMPLAAHGIALQLTAMTFMIQVGFSNAATVRAGQAFGRKDAVNLKRGALVVMGMSGVVTIAVIATFLTVPEPLVGAFLAPDDPERAAIIGIGVSLMAVAALFQFADSAQVVALGLLRGVHDTRVPMVIAAIAYWPLGLSASYLFGFILGMGAVGVWLGLVVGLGVAGALMMYRFWTSGVRI</sequence>
<feature type="transmembrane region" description="Helical" evidence="10">
    <location>
        <begin position="315"/>
        <end position="334"/>
    </location>
</feature>
<dbReference type="InterPro" id="IPR050222">
    <property type="entry name" value="MATE_MdtK"/>
</dbReference>
<dbReference type="InterPro" id="IPR002528">
    <property type="entry name" value="MATE_fam"/>
</dbReference>
<keyword evidence="5 10" id="KW-0812">Transmembrane</keyword>
<feature type="transmembrane region" description="Helical" evidence="10">
    <location>
        <begin position="45"/>
        <end position="72"/>
    </location>
</feature>
<dbReference type="PANTHER" id="PTHR43298">
    <property type="entry name" value="MULTIDRUG RESISTANCE PROTEIN NORM-RELATED"/>
    <property type="match status" value="1"/>
</dbReference>
<evidence type="ECO:0000256" key="10">
    <source>
        <dbReference type="SAM" id="Phobius"/>
    </source>
</evidence>
<evidence type="ECO:0000256" key="3">
    <source>
        <dbReference type="ARBA" id="ARBA00022449"/>
    </source>
</evidence>
<evidence type="ECO:0000256" key="8">
    <source>
        <dbReference type="ARBA" id="ARBA00023136"/>
    </source>
</evidence>
<protein>
    <recommendedName>
        <fullName evidence="9">Multidrug-efflux transporter</fullName>
    </recommendedName>
</protein>
<keyword evidence="3" id="KW-0050">Antiport</keyword>
<comment type="subcellular location">
    <subcellularLocation>
        <location evidence="1">Cell inner membrane</location>
        <topology evidence="1">Multi-pass membrane protein</topology>
    </subcellularLocation>
</comment>
<evidence type="ECO:0000256" key="9">
    <source>
        <dbReference type="ARBA" id="ARBA00031636"/>
    </source>
</evidence>
<evidence type="ECO:0000256" key="7">
    <source>
        <dbReference type="ARBA" id="ARBA00023065"/>
    </source>
</evidence>
<feature type="transmembrane region" description="Helical" evidence="10">
    <location>
        <begin position="393"/>
        <end position="414"/>
    </location>
</feature>
<accession>A0A347UI74</accession>
<feature type="transmembrane region" description="Helical" evidence="10">
    <location>
        <begin position="271"/>
        <end position="294"/>
    </location>
</feature>
<feature type="transmembrane region" description="Helical" evidence="10">
    <location>
        <begin position="194"/>
        <end position="216"/>
    </location>
</feature>
<dbReference type="PIRSF" id="PIRSF006603">
    <property type="entry name" value="DinF"/>
    <property type="match status" value="1"/>
</dbReference>
<evidence type="ECO:0000256" key="5">
    <source>
        <dbReference type="ARBA" id="ARBA00022692"/>
    </source>
</evidence>
<keyword evidence="2" id="KW-0813">Transport</keyword>
<evidence type="ECO:0000256" key="2">
    <source>
        <dbReference type="ARBA" id="ARBA00022448"/>
    </source>
</evidence>
<dbReference type="OrthoDB" id="9780160at2"/>
<dbReference type="Pfam" id="PF01554">
    <property type="entry name" value="MatE"/>
    <property type="match status" value="2"/>
</dbReference>
<keyword evidence="7" id="KW-0406">Ion transport</keyword>
<dbReference type="GO" id="GO:0015297">
    <property type="term" value="F:antiporter activity"/>
    <property type="evidence" value="ECO:0007669"/>
    <property type="project" value="UniProtKB-KW"/>
</dbReference>
<feature type="transmembrane region" description="Helical" evidence="10">
    <location>
        <begin position="161"/>
        <end position="182"/>
    </location>
</feature>
<evidence type="ECO:0000256" key="4">
    <source>
        <dbReference type="ARBA" id="ARBA00022475"/>
    </source>
</evidence>
<dbReference type="NCBIfam" id="TIGR00797">
    <property type="entry name" value="matE"/>
    <property type="match status" value="1"/>
</dbReference>
<dbReference type="GO" id="GO:0042910">
    <property type="term" value="F:xenobiotic transmembrane transporter activity"/>
    <property type="evidence" value="ECO:0007669"/>
    <property type="project" value="InterPro"/>
</dbReference>
<feature type="transmembrane region" description="Helical" evidence="10">
    <location>
        <begin position="93"/>
        <end position="112"/>
    </location>
</feature>
<dbReference type="CDD" id="cd13131">
    <property type="entry name" value="MATE_NorM_like"/>
    <property type="match status" value="1"/>
</dbReference>
<dbReference type="KEGG" id="pamo:BAR1_11845"/>
<dbReference type="AlphaFoldDB" id="A0A347UI74"/>
<keyword evidence="4" id="KW-1003">Cell membrane</keyword>
<organism evidence="11 12">
    <name type="scientific">Profundibacter amoris</name>
    <dbReference type="NCBI Taxonomy" id="2171755"/>
    <lineage>
        <taxon>Bacteria</taxon>
        <taxon>Pseudomonadati</taxon>
        <taxon>Pseudomonadota</taxon>
        <taxon>Alphaproteobacteria</taxon>
        <taxon>Rhodobacterales</taxon>
        <taxon>Paracoccaceae</taxon>
        <taxon>Profundibacter</taxon>
    </lineage>
</organism>
<dbReference type="InterPro" id="IPR048279">
    <property type="entry name" value="MdtK-like"/>
</dbReference>
<reference evidence="11 12" key="1">
    <citation type="submission" date="2018-09" db="EMBL/GenBank/DDBJ databases">
        <title>Profundibacter amoris BAR1 gen. nov., sp. nov., a new member of the Roseobacter clade isolated at Lokis Castle Vent Field on the Arctic Mid-Oceanic Ridge.</title>
        <authorList>
            <person name="Le Moine Bauer S."/>
            <person name="Sjoeberg A.G."/>
            <person name="L'Haridon S."/>
            <person name="Stokke R."/>
            <person name="Roalkvam I."/>
            <person name="Steen I.H."/>
            <person name="Dahle H."/>
        </authorList>
    </citation>
    <scope>NUCLEOTIDE SEQUENCE [LARGE SCALE GENOMIC DNA]</scope>
    <source>
        <strain evidence="11 12">BAR1</strain>
    </source>
</reference>
<evidence type="ECO:0000313" key="12">
    <source>
        <dbReference type="Proteomes" id="UP000261704"/>
    </source>
</evidence>
<feature type="transmembrane region" description="Helical" evidence="10">
    <location>
        <begin position="132"/>
        <end position="149"/>
    </location>
</feature>
<dbReference type="PANTHER" id="PTHR43298:SF2">
    <property type="entry name" value="FMN_FAD EXPORTER YEEO-RELATED"/>
    <property type="match status" value="1"/>
</dbReference>
<keyword evidence="8 10" id="KW-0472">Membrane</keyword>
<name>A0A347UI74_9RHOB</name>
<evidence type="ECO:0000313" key="11">
    <source>
        <dbReference type="EMBL" id="AXX98552.1"/>
    </source>
</evidence>
<feature type="transmembrane region" description="Helical" evidence="10">
    <location>
        <begin position="354"/>
        <end position="372"/>
    </location>
</feature>
<dbReference type="GO" id="GO:0005886">
    <property type="term" value="C:plasma membrane"/>
    <property type="evidence" value="ECO:0007669"/>
    <property type="project" value="UniProtKB-SubCell"/>
</dbReference>
<dbReference type="GO" id="GO:0006811">
    <property type="term" value="P:monoatomic ion transport"/>
    <property type="evidence" value="ECO:0007669"/>
    <property type="project" value="UniProtKB-KW"/>
</dbReference>
<dbReference type="EMBL" id="CP032125">
    <property type="protein sequence ID" value="AXX98552.1"/>
    <property type="molecule type" value="Genomic_DNA"/>
</dbReference>
<evidence type="ECO:0000256" key="6">
    <source>
        <dbReference type="ARBA" id="ARBA00022989"/>
    </source>
</evidence>